<evidence type="ECO:0000313" key="12">
    <source>
        <dbReference type="Proteomes" id="UP000638986"/>
    </source>
</evidence>
<dbReference type="GO" id="GO:0070733">
    <property type="term" value="F:AMPylase activity"/>
    <property type="evidence" value="ECO:0007669"/>
    <property type="project" value="UniProtKB-EC"/>
</dbReference>
<dbReference type="GO" id="GO:0005524">
    <property type="term" value="F:ATP binding"/>
    <property type="evidence" value="ECO:0007669"/>
    <property type="project" value="UniProtKB-KW"/>
</dbReference>
<evidence type="ECO:0000313" key="11">
    <source>
        <dbReference type="Proteomes" id="UP000250443"/>
    </source>
</evidence>
<keyword evidence="4" id="KW-0067">ATP-binding</keyword>
<gene>
    <name evidence="10" type="primary">fic_2</name>
    <name evidence="9" type="ORF">I5Q09_19900</name>
    <name evidence="10" type="ORF">NCTC11842_00089</name>
</gene>
<evidence type="ECO:0000256" key="3">
    <source>
        <dbReference type="ARBA" id="ARBA00022741"/>
    </source>
</evidence>
<dbReference type="EMBL" id="UAUF01000002">
    <property type="protein sequence ID" value="SPY99944.1"/>
    <property type="molecule type" value="Genomic_DNA"/>
</dbReference>
<organism evidence="10 11">
    <name type="scientific">Pseudomonas luteola</name>
    <dbReference type="NCBI Taxonomy" id="47886"/>
    <lineage>
        <taxon>Bacteria</taxon>
        <taxon>Pseudomonadati</taxon>
        <taxon>Pseudomonadota</taxon>
        <taxon>Gammaproteobacteria</taxon>
        <taxon>Pseudomonadales</taxon>
        <taxon>Pseudomonadaceae</taxon>
        <taxon>Pseudomonas</taxon>
    </lineage>
</organism>
<reference evidence="10 11" key="1">
    <citation type="submission" date="2018-06" db="EMBL/GenBank/DDBJ databases">
        <authorList>
            <consortium name="Pathogen Informatics"/>
            <person name="Doyle S."/>
        </authorList>
    </citation>
    <scope>NUCLEOTIDE SEQUENCE [LARGE SCALE GENOMIC DNA]</scope>
    <source>
        <strain evidence="10 11">NCTC11842</strain>
    </source>
</reference>
<dbReference type="PANTHER" id="PTHR39560">
    <property type="entry name" value="PROTEIN ADENYLYLTRANSFERASE FIC-RELATED"/>
    <property type="match status" value="1"/>
</dbReference>
<evidence type="ECO:0000256" key="1">
    <source>
        <dbReference type="ARBA" id="ARBA00022679"/>
    </source>
</evidence>
<comment type="catalytic activity">
    <reaction evidence="6">
        <text>L-threonyl-[protein] + ATP = 3-O-(5'-adenylyl)-L-threonyl-[protein] + diphosphate</text>
        <dbReference type="Rhea" id="RHEA:54292"/>
        <dbReference type="Rhea" id="RHEA-COMP:11060"/>
        <dbReference type="Rhea" id="RHEA-COMP:13847"/>
        <dbReference type="ChEBI" id="CHEBI:30013"/>
        <dbReference type="ChEBI" id="CHEBI:30616"/>
        <dbReference type="ChEBI" id="CHEBI:33019"/>
        <dbReference type="ChEBI" id="CHEBI:138113"/>
        <dbReference type="EC" id="2.7.7.108"/>
    </reaction>
</comment>
<dbReference type="AlphaFoldDB" id="A0A2X2BXZ1"/>
<evidence type="ECO:0000313" key="9">
    <source>
        <dbReference type="EMBL" id="MBH3440951.1"/>
    </source>
</evidence>
<dbReference type="EC" id="2.7.7.108" evidence="5"/>
<dbReference type="InterPro" id="IPR003812">
    <property type="entry name" value="Fido"/>
</dbReference>
<dbReference type="Pfam" id="PF02661">
    <property type="entry name" value="Fic"/>
    <property type="match status" value="1"/>
</dbReference>
<dbReference type="InterPro" id="IPR036597">
    <property type="entry name" value="Fido-like_dom_sf"/>
</dbReference>
<comment type="catalytic activity">
    <reaction evidence="7">
        <text>L-tyrosyl-[protein] + ATP = O-(5'-adenylyl)-L-tyrosyl-[protein] + diphosphate</text>
        <dbReference type="Rhea" id="RHEA:54288"/>
        <dbReference type="Rhea" id="RHEA-COMP:10136"/>
        <dbReference type="Rhea" id="RHEA-COMP:13846"/>
        <dbReference type="ChEBI" id="CHEBI:30616"/>
        <dbReference type="ChEBI" id="CHEBI:33019"/>
        <dbReference type="ChEBI" id="CHEBI:46858"/>
        <dbReference type="ChEBI" id="CHEBI:83624"/>
        <dbReference type="EC" id="2.7.7.108"/>
    </reaction>
</comment>
<dbReference type="PANTHER" id="PTHR39560:SF1">
    <property type="entry name" value="PROTEIN ADENYLYLTRANSFERASE FIC-RELATED"/>
    <property type="match status" value="1"/>
</dbReference>
<evidence type="ECO:0000259" key="8">
    <source>
        <dbReference type="PROSITE" id="PS51459"/>
    </source>
</evidence>
<proteinExistence type="predicted"/>
<feature type="domain" description="Fido" evidence="8">
    <location>
        <begin position="45"/>
        <end position="187"/>
    </location>
</feature>
<reference evidence="9 12" key="2">
    <citation type="submission" date="2020-11" db="EMBL/GenBank/DDBJ databases">
        <title>Enhanced detection system for hospital associated transmission using whole genome sequencing surveillance.</title>
        <authorList>
            <person name="Harrison L.H."/>
            <person name="Van Tyne D."/>
            <person name="Marsh J.W."/>
            <person name="Griffith M.P."/>
            <person name="Snyder D.J."/>
            <person name="Cooper V.S."/>
            <person name="Mustapha M."/>
        </authorList>
    </citation>
    <scope>NUCLEOTIDE SEQUENCE [LARGE SCALE GENOMIC DNA]</scope>
    <source>
        <strain evidence="9 12">PSB00013</strain>
    </source>
</reference>
<protein>
    <recommendedName>
        <fullName evidence="5">protein adenylyltransferase</fullName>
        <ecNumber evidence="5">2.7.7.108</ecNumber>
    </recommendedName>
</protein>
<dbReference type="Gene3D" id="1.10.3290.10">
    <property type="entry name" value="Fido-like domain"/>
    <property type="match status" value="1"/>
</dbReference>
<dbReference type="PROSITE" id="PS51459">
    <property type="entry name" value="FIDO"/>
    <property type="match status" value="1"/>
</dbReference>
<evidence type="ECO:0000256" key="7">
    <source>
        <dbReference type="ARBA" id="ARBA00048696"/>
    </source>
</evidence>
<sequence length="303" mass="33844">MKGHDNFRAIQLNNNFQLSDKAIIREAEALFTTMAAVEGMPEGDYGIDHLKRIHKHLLGEMYPWAGDLRTTDIIVGDGYSSASAPAPLVEMELGRVLGRLQQESFSTLTPAEFAERMATYYIQIYKVSPFADGNARAARFLLEKCADDHDFEINWKSIPSEAFQAATSLALNGDVRALRQIFKGITEYKDLAAHYTIDAVAQKMGEIVATSGLRQELSPATLQRADFKTLQELAAHIRSQLRDDLQRYATGDPNTERDWEKTSIKFESENTNHKASGSQQLRDALNHFAASSTSTLKPRYPGL</sequence>
<dbReference type="SUPFAM" id="SSF140931">
    <property type="entry name" value="Fic-like"/>
    <property type="match status" value="1"/>
</dbReference>
<dbReference type="Proteomes" id="UP000250443">
    <property type="component" value="Unassembled WGS sequence"/>
</dbReference>
<evidence type="ECO:0000256" key="2">
    <source>
        <dbReference type="ARBA" id="ARBA00022695"/>
    </source>
</evidence>
<evidence type="ECO:0000256" key="4">
    <source>
        <dbReference type="ARBA" id="ARBA00022840"/>
    </source>
</evidence>
<dbReference type="EMBL" id="JADTXM010000015">
    <property type="protein sequence ID" value="MBH3440951.1"/>
    <property type="molecule type" value="Genomic_DNA"/>
</dbReference>
<keyword evidence="1 10" id="KW-0808">Transferase</keyword>
<dbReference type="RefSeq" id="WP_010799590.1">
    <property type="nucleotide sequence ID" value="NZ_JAAMQY010000010.1"/>
</dbReference>
<evidence type="ECO:0000313" key="10">
    <source>
        <dbReference type="EMBL" id="SPY99944.1"/>
    </source>
</evidence>
<evidence type="ECO:0000256" key="5">
    <source>
        <dbReference type="ARBA" id="ARBA00034531"/>
    </source>
</evidence>
<keyword evidence="2 10" id="KW-0548">Nucleotidyltransferase</keyword>
<accession>A0A2X2BXZ1</accession>
<dbReference type="Proteomes" id="UP000638986">
    <property type="component" value="Unassembled WGS sequence"/>
</dbReference>
<dbReference type="GO" id="GO:0051302">
    <property type="term" value="P:regulation of cell division"/>
    <property type="evidence" value="ECO:0007669"/>
    <property type="project" value="TreeGrafter"/>
</dbReference>
<keyword evidence="3" id="KW-0547">Nucleotide-binding</keyword>
<name>A0A2X2BXZ1_PSELU</name>
<evidence type="ECO:0000256" key="6">
    <source>
        <dbReference type="ARBA" id="ARBA00047939"/>
    </source>
</evidence>